<dbReference type="AlphaFoldDB" id="W2HEI4"/>
<name>W2HEI4_PHYNI</name>
<evidence type="ECO:0000313" key="2">
    <source>
        <dbReference type="EMBL" id="ETK93682.1"/>
    </source>
</evidence>
<protein>
    <submittedName>
        <fullName evidence="2">Uncharacterized protein</fullName>
    </submittedName>
</protein>
<evidence type="ECO:0000256" key="1">
    <source>
        <dbReference type="SAM" id="MobiDB-lite"/>
    </source>
</evidence>
<dbReference type="Proteomes" id="UP000053236">
    <property type="component" value="Unassembled WGS sequence"/>
</dbReference>
<organism evidence="2">
    <name type="scientific">Phytophthora nicotianae</name>
    <name type="common">Potato buckeye rot agent</name>
    <name type="synonym">Phytophthora parasitica</name>
    <dbReference type="NCBI Taxonomy" id="4792"/>
    <lineage>
        <taxon>Eukaryota</taxon>
        <taxon>Sar</taxon>
        <taxon>Stramenopiles</taxon>
        <taxon>Oomycota</taxon>
        <taxon>Peronosporomycetes</taxon>
        <taxon>Peronosporales</taxon>
        <taxon>Peronosporaceae</taxon>
        <taxon>Phytophthora</taxon>
    </lineage>
</organism>
<dbReference type="EMBL" id="KI684856">
    <property type="protein sequence ID" value="ETK93682.1"/>
    <property type="molecule type" value="Genomic_DNA"/>
</dbReference>
<gene>
    <name evidence="2" type="ORF">L915_03172</name>
</gene>
<sequence>MVVRRGRGYTKEDVLEALDRAYEGEKFVAVARTSSVALRTLFKKSQELQTTGEIAEKRRGSKPALSVKQKTTSSHGSRQCSVRVSLLAQLES</sequence>
<feature type="region of interest" description="Disordered" evidence="1">
    <location>
        <begin position="52"/>
        <end position="78"/>
    </location>
</feature>
<reference evidence="2" key="1">
    <citation type="submission" date="2013-11" db="EMBL/GenBank/DDBJ databases">
        <title>The Genome Sequence of Phytophthora parasitica CJ02B3.</title>
        <authorList>
            <consortium name="The Broad Institute Genomics Platform"/>
            <person name="Russ C."/>
            <person name="Tyler B."/>
            <person name="Panabieres F."/>
            <person name="Shan W."/>
            <person name="Tripathy S."/>
            <person name="Grunwald N."/>
            <person name="Machado M."/>
            <person name="Johnson C.S."/>
            <person name="Arredondo F."/>
            <person name="Hong C."/>
            <person name="Coffey M."/>
            <person name="Young S.K."/>
            <person name="Zeng Q."/>
            <person name="Gargeya S."/>
            <person name="Fitzgerald M."/>
            <person name="Abouelleil A."/>
            <person name="Alvarado L."/>
            <person name="Chapman S.B."/>
            <person name="Gainer-Dewar J."/>
            <person name="Goldberg J."/>
            <person name="Griggs A."/>
            <person name="Gujja S."/>
            <person name="Hansen M."/>
            <person name="Howarth C."/>
            <person name="Imamovic A."/>
            <person name="Ireland A."/>
            <person name="Larimer J."/>
            <person name="McCowan C."/>
            <person name="Murphy C."/>
            <person name="Pearson M."/>
            <person name="Poon T.W."/>
            <person name="Priest M."/>
            <person name="Roberts A."/>
            <person name="Saif S."/>
            <person name="Shea T."/>
            <person name="Sykes S."/>
            <person name="Wortman J."/>
            <person name="Nusbaum C."/>
            <person name="Birren B."/>
        </authorList>
    </citation>
    <scope>NUCLEOTIDE SEQUENCE [LARGE SCALE GENOMIC DNA]</scope>
    <source>
        <strain evidence="2">CJ02B3</strain>
    </source>
</reference>
<feature type="compositionally biased region" description="Polar residues" evidence="1">
    <location>
        <begin position="68"/>
        <end position="78"/>
    </location>
</feature>
<accession>W2HEI4</accession>
<proteinExistence type="predicted"/>